<dbReference type="CDD" id="cd13777">
    <property type="entry name" value="Aar2_N"/>
    <property type="match status" value="1"/>
</dbReference>
<organism evidence="6 7">
    <name type="scientific">Fasciolopsis buskii</name>
    <dbReference type="NCBI Taxonomy" id="27845"/>
    <lineage>
        <taxon>Eukaryota</taxon>
        <taxon>Metazoa</taxon>
        <taxon>Spiralia</taxon>
        <taxon>Lophotrochozoa</taxon>
        <taxon>Platyhelminthes</taxon>
        <taxon>Trematoda</taxon>
        <taxon>Digenea</taxon>
        <taxon>Plagiorchiida</taxon>
        <taxon>Echinostomata</taxon>
        <taxon>Echinostomatoidea</taxon>
        <taxon>Fasciolidae</taxon>
        <taxon>Fasciolopsis</taxon>
    </lineage>
</organism>
<dbReference type="CDD" id="cd13778">
    <property type="entry name" value="Aar2_C"/>
    <property type="match status" value="1"/>
</dbReference>
<evidence type="ECO:0000256" key="1">
    <source>
        <dbReference type="ARBA" id="ARBA00006281"/>
    </source>
</evidence>
<sequence>MPCLILRGVPENTELGIDMKFWRIGKNFRGIKEIPVGFHYVYYSAVNAENEFGQRTGFGIWISQSEFIVKQWNAEEEDFIDVQLTADDVERYNANFEEISLYLGPYPSECHRDWISLTSLITPYTLERLLPLCGRVQSCTQFLSEPSCSQQRLAKSQSAVEPEQLVTSNPEDLLPKLDVVPGTEFRFTTIPKNPLMPPNCAPSEVTIHSMDRSYTLESVLTGLAAECNSVPPYQSPSKKSGQKWVDALSPGEAELLAELQFSYVMFLLNHVMDGWNQWRRILQLVANCERAVGVRPHFYMGLITVLYHQLFSASQSRRKKSDDVCGPVDTSTAELVDLFFSDITSSSSTHLSGPAFLPTVMRSLLRNILCCRIPSHPLNANEDAILIGQADLTALQKRAEGFCHSLEQRFQWGLKPAALRKESEPVELLVDDIDWDGDEAPVIVQM</sequence>
<evidence type="ECO:0000259" key="4">
    <source>
        <dbReference type="Pfam" id="PF05282"/>
    </source>
</evidence>
<protein>
    <recommendedName>
        <fullName evidence="2">Protein AAR2 homolog</fullName>
    </recommendedName>
    <alternativeName>
        <fullName evidence="3">AAR2 splicing factor homolog</fullName>
    </alternativeName>
</protein>
<dbReference type="GO" id="GO:0000244">
    <property type="term" value="P:spliceosomal tri-snRNP complex assembly"/>
    <property type="evidence" value="ECO:0007669"/>
    <property type="project" value="TreeGrafter"/>
</dbReference>
<comment type="similarity">
    <text evidence="1">Belongs to the AAR2 family.</text>
</comment>
<feature type="domain" description="AAR2 N-terminal" evidence="5">
    <location>
        <begin position="2"/>
        <end position="131"/>
    </location>
</feature>
<dbReference type="InterPro" id="IPR033647">
    <property type="entry name" value="Aar2_N"/>
</dbReference>
<dbReference type="InterPro" id="IPR007946">
    <property type="entry name" value="AAR2"/>
</dbReference>
<dbReference type="Pfam" id="PF20981">
    <property type="entry name" value="AAR2_1st"/>
    <property type="match status" value="1"/>
</dbReference>
<accession>A0A8E0RP72</accession>
<evidence type="ECO:0000256" key="3">
    <source>
        <dbReference type="ARBA" id="ARBA00030625"/>
    </source>
</evidence>
<gene>
    <name evidence="6" type="ORF">FBUS_03431</name>
</gene>
<evidence type="ECO:0000313" key="7">
    <source>
        <dbReference type="Proteomes" id="UP000728185"/>
    </source>
</evidence>
<dbReference type="Proteomes" id="UP000728185">
    <property type="component" value="Unassembled WGS sequence"/>
</dbReference>
<dbReference type="OrthoDB" id="201752at2759"/>
<dbReference type="Gene3D" id="1.25.40.550">
    <property type="entry name" value="Aar2, C-terminal domain-like"/>
    <property type="match status" value="1"/>
</dbReference>
<dbReference type="InterPro" id="IPR033648">
    <property type="entry name" value="AAR2_C"/>
</dbReference>
<keyword evidence="7" id="KW-1185">Reference proteome</keyword>
<dbReference type="EMBL" id="LUCM01011489">
    <property type="protein sequence ID" value="KAA0183907.1"/>
    <property type="molecule type" value="Genomic_DNA"/>
</dbReference>
<dbReference type="InterPro" id="IPR038514">
    <property type="entry name" value="AAR2_C_sf"/>
</dbReference>
<dbReference type="AlphaFoldDB" id="A0A8E0RP72"/>
<proteinExistence type="inferred from homology"/>
<dbReference type="Pfam" id="PF05282">
    <property type="entry name" value="AAR2"/>
    <property type="match status" value="1"/>
</dbReference>
<dbReference type="InterPro" id="IPR038516">
    <property type="entry name" value="AAR2_N_sf"/>
</dbReference>
<dbReference type="Gene3D" id="2.60.34.20">
    <property type="match status" value="1"/>
</dbReference>
<dbReference type="PANTHER" id="PTHR12689">
    <property type="entry name" value="A1 CISTRON SPLICING FACTOR AAR2-RELATED"/>
    <property type="match status" value="1"/>
</dbReference>
<feature type="domain" description="AAR2 C-terminal" evidence="4">
    <location>
        <begin position="187"/>
        <end position="414"/>
    </location>
</feature>
<dbReference type="PANTHER" id="PTHR12689:SF4">
    <property type="entry name" value="PROTEIN AAR2 HOMOLOG"/>
    <property type="match status" value="1"/>
</dbReference>
<evidence type="ECO:0000313" key="6">
    <source>
        <dbReference type="EMBL" id="KAA0183907.1"/>
    </source>
</evidence>
<evidence type="ECO:0000256" key="2">
    <source>
        <dbReference type="ARBA" id="ARBA00016372"/>
    </source>
</evidence>
<comment type="caution">
    <text evidence="6">The sequence shown here is derived from an EMBL/GenBank/DDBJ whole genome shotgun (WGS) entry which is preliminary data.</text>
</comment>
<name>A0A8E0RP72_9TREM</name>
<evidence type="ECO:0000259" key="5">
    <source>
        <dbReference type="Pfam" id="PF20981"/>
    </source>
</evidence>
<dbReference type="FunFam" id="2.60.34.20:FF:000001">
    <property type="entry name" value="protein AAR2 homolog"/>
    <property type="match status" value="1"/>
</dbReference>
<reference evidence="6" key="1">
    <citation type="submission" date="2019-05" db="EMBL/GenBank/DDBJ databases">
        <title>Annotation for the trematode Fasciolopsis buski.</title>
        <authorList>
            <person name="Choi Y.-J."/>
        </authorList>
    </citation>
    <scope>NUCLEOTIDE SEQUENCE</scope>
    <source>
        <strain evidence="6">HT</strain>
        <tissue evidence="6">Whole worm</tissue>
    </source>
</reference>